<accession>A0ACB9PME0</accession>
<organism evidence="1 2">
    <name type="scientific">Bauhinia variegata</name>
    <name type="common">Purple orchid tree</name>
    <name type="synonym">Phanera variegata</name>
    <dbReference type="NCBI Taxonomy" id="167791"/>
    <lineage>
        <taxon>Eukaryota</taxon>
        <taxon>Viridiplantae</taxon>
        <taxon>Streptophyta</taxon>
        <taxon>Embryophyta</taxon>
        <taxon>Tracheophyta</taxon>
        <taxon>Spermatophyta</taxon>
        <taxon>Magnoliopsida</taxon>
        <taxon>eudicotyledons</taxon>
        <taxon>Gunneridae</taxon>
        <taxon>Pentapetalae</taxon>
        <taxon>rosids</taxon>
        <taxon>fabids</taxon>
        <taxon>Fabales</taxon>
        <taxon>Fabaceae</taxon>
        <taxon>Cercidoideae</taxon>
        <taxon>Cercideae</taxon>
        <taxon>Bauhiniinae</taxon>
        <taxon>Bauhinia</taxon>
    </lineage>
</organism>
<gene>
    <name evidence="1" type="ORF">L6164_008478</name>
</gene>
<name>A0ACB9PME0_BAUVA</name>
<keyword evidence="2" id="KW-1185">Reference proteome</keyword>
<dbReference type="Proteomes" id="UP000828941">
    <property type="component" value="Chromosome 4"/>
</dbReference>
<protein>
    <submittedName>
        <fullName evidence="1">Uncharacterized protein</fullName>
    </submittedName>
</protein>
<evidence type="ECO:0000313" key="1">
    <source>
        <dbReference type="EMBL" id="KAI4347690.1"/>
    </source>
</evidence>
<proteinExistence type="predicted"/>
<evidence type="ECO:0000313" key="2">
    <source>
        <dbReference type="Proteomes" id="UP000828941"/>
    </source>
</evidence>
<sequence length="66" mass="7021">MAYLSAKYSGADAISPEIPGIGIVGSVDRPIAQLVNRVAPFTMIVTAFEGNFNFKLGITYSNILLS</sequence>
<dbReference type="EMBL" id="CM039429">
    <property type="protein sequence ID" value="KAI4347690.1"/>
    <property type="molecule type" value="Genomic_DNA"/>
</dbReference>
<reference evidence="1 2" key="1">
    <citation type="journal article" date="2022" name="DNA Res.">
        <title>Chromosomal-level genome assembly of the orchid tree Bauhinia variegata (Leguminosae; Cercidoideae) supports the allotetraploid origin hypothesis of Bauhinia.</title>
        <authorList>
            <person name="Zhong Y."/>
            <person name="Chen Y."/>
            <person name="Zheng D."/>
            <person name="Pang J."/>
            <person name="Liu Y."/>
            <person name="Luo S."/>
            <person name="Meng S."/>
            <person name="Qian L."/>
            <person name="Wei D."/>
            <person name="Dai S."/>
            <person name="Zhou R."/>
        </authorList>
    </citation>
    <scope>NUCLEOTIDE SEQUENCE [LARGE SCALE GENOMIC DNA]</scope>
    <source>
        <strain evidence="1">BV-YZ2020</strain>
    </source>
</reference>
<comment type="caution">
    <text evidence="1">The sequence shown here is derived from an EMBL/GenBank/DDBJ whole genome shotgun (WGS) entry which is preliminary data.</text>
</comment>